<organism evidence="4 5">
    <name type="scientific">Chitinophaga solisilvae</name>
    <dbReference type="NCBI Taxonomy" id="1233460"/>
    <lineage>
        <taxon>Bacteria</taxon>
        <taxon>Pseudomonadati</taxon>
        <taxon>Bacteroidota</taxon>
        <taxon>Chitinophagia</taxon>
        <taxon>Chitinophagales</taxon>
        <taxon>Chitinophagaceae</taxon>
        <taxon>Chitinophaga</taxon>
    </lineage>
</organism>
<evidence type="ECO:0000256" key="1">
    <source>
        <dbReference type="ARBA" id="ARBA00011051"/>
    </source>
</evidence>
<evidence type="ECO:0000313" key="5">
    <source>
        <dbReference type="Proteomes" id="UP000281028"/>
    </source>
</evidence>
<sequence>MKFNRLIPELQVNDIAHSKLFYVEQLGFTLEYEREEDCFALISYEGAQLMLEQDSSTAWITAPLDFPRGRGINFQIEVSCLDTIIDKIEVSQLSYFEKPAEQWYRINAIEEGVKELLIQDPDGYLLRFQQYLGERKIKE</sequence>
<keyword evidence="3" id="KW-0046">Antibiotic resistance</keyword>
<dbReference type="InterPro" id="IPR029068">
    <property type="entry name" value="Glyas_Bleomycin-R_OHBP_Dase"/>
</dbReference>
<dbReference type="GO" id="GO:0046677">
    <property type="term" value="P:response to antibiotic"/>
    <property type="evidence" value="ECO:0007669"/>
    <property type="project" value="UniProtKB-KW"/>
</dbReference>
<dbReference type="EMBL" id="RIAR02000001">
    <property type="protein sequence ID" value="NSL85264.1"/>
    <property type="molecule type" value="Genomic_DNA"/>
</dbReference>
<reference evidence="4" key="1">
    <citation type="submission" date="2020-05" db="EMBL/GenBank/DDBJ databases">
        <title>Chitinophaga laudate sp. nov., isolated from a tropical peat swamp.</title>
        <authorList>
            <person name="Goh C.B.S."/>
            <person name="Lee M.S."/>
            <person name="Parimannan S."/>
            <person name="Pasbakhsh P."/>
            <person name="Yule C.M."/>
            <person name="Rajandas H."/>
            <person name="Loke S."/>
            <person name="Croft L."/>
            <person name="Tan J.B.L."/>
        </authorList>
    </citation>
    <scope>NUCLEOTIDE SEQUENCE</scope>
    <source>
        <strain evidence="4">Mgbs1</strain>
    </source>
</reference>
<dbReference type="InterPro" id="IPR000335">
    <property type="entry name" value="Bleomycin-R"/>
</dbReference>
<comment type="similarity">
    <text evidence="1">Belongs to the bleomycin resistance protein family.</text>
</comment>
<dbReference type="AlphaFoldDB" id="A0A433WJ37"/>
<accession>A0A433WJ37</accession>
<name>A0A433WJ37_9BACT</name>
<dbReference type="SUPFAM" id="SSF54593">
    <property type="entry name" value="Glyoxalase/Bleomycin resistance protein/Dihydroxybiphenyl dioxygenase"/>
    <property type="match status" value="1"/>
</dbReference>
<protein>
    <recommendedName>
        <fullName evidence="2">Bleomycin resistance protein</fullName>
    </recommendedName>
</protein>
<dbReference type="PROSITE" id="PS51819">
    <property type="entry name" value="VOC"/>
    <property type="match status" value="1"/>
</dbReference>
<dbReference type="Gene3D" id="3.10.180.10">
    <property type="entry name" value="2,3-Dihydroxybiphenyl 1,2-Dioxygenase, domain 1"/>
    <property type="match status" value="1"/>
</dbReference>
<keyword evidence="5" id="KW-1185">Reference proteome</keyword>
<dbReference type="OrthoDB" id="9798201at2"/>
<comment type="caution">
    <text evidence="4">The sequence shown here is derived from an EMBL/GenBank/DDBJ whole genome shotgun (WGS) entry which is preliminary data.</text>
</comment>
<proteinExistence type="inferred from homology"/>
<dbReference type="Proteomes" id="UP000281028">
    <property type="component" value="Unassembled WGS sequence"/>
</dbReference>
<evidence type="ECO:0000256" key="3">
    <source>
        <dbReference type="ARBA" id="ARBA00023251"/>
    </source>
</evidence>
<evidence type="ECO:0000256" key="2">
    <source>
        <dbReference type="ARBA" id="ARBA00021572"/>
    </source>
</evidence>
<evidence type="ECO:0000313" key="4">
    <source>
        <dbReference type="EMBL" id="NSL85264.1"/>
    </source>
</evidence>
<dbReference type="Pfam" id="PF00903">
    <property type="entry name" value="Glyoxalase"/>
    <property type="match status" value="1"/>
</dbReference>
<dbReference type="InterPro" id="IPR037523">
    <property type="entry name" value="VOC_core"/>
</dbReference>
<dbReference type="CDD" id="cd08349">
    <property type="entry name" value="BLMA_like"/>
    <property type="match status" value="1"/>
</dbReference>
<dbReference type="InterPro" id="IPR004360">
    <property type="entry name" value="Glyas_Fos-R_dOase_dom"/>
</dbReference>
<gene>
    <name evidence="4" type="ORF">ECE50_000365</name>
</gene>